<dbReference type="EMBL" id="JWZT01000939">
    <property type="protein sequence ID" value="KII73168.1"/>
    <property type="molecule type" value="Genomic_DNA"/>
</dbReference>
<proteinExistence type="predicted"/>
<gene>
    <name evidence="1" type="ORF">RF11_12500</name>
</gene>
<dbReference type="PANTHER" id="PTHR13651:SF0">
    <property type="entry name" value="PROTEIN ABITRAM"/>
    <property type="match status" value="1"/>
</dbReference>
<organism evidence="1 2">
    <name type="scientific">Thelohanellus kitauei</name>
    <name type="common">Myxosporean</name>
    <dbReference type="NCBI Taxonomy" id="669202"/>
    <lineage>
        <taxon>Eukaryota</taxon>
        <taxon>Metazoa</taxon>
        <taxon>Cnidaria</taxon>
        <taxon>Myxozoa</taxon>
        <taxon>Myxosporea</taxon>
        <taxon>Bivalvulida</taxon>
        <taxon>Platysporina</taxon>
        <taxon>Myxobolidae</taxon>
        <taxon>Thelohanellus</taxon>
    </lineage>
</organism>
<dbReference type="InterPro" id="IPR039169">
    <property type="entry name" value="Abitram"/>
</dbReference>
<accession>A0A0C2JUU2</accession>
<evidence type="ECO:0000313" key="2">
    <source>
        <dbReference type="Proteomes" id="UP000031668"/>
    </source>
</evidence>
<sequence length="148" mass="17172">MEEEPFEFLTYKNLYDIEHIKDTEGMIDLILYHQRNYVTVMVINPSCKLIQDEFDQIGDIYFTVGHSGQKRKLPSGRSKKGGTYTKKDTVICTVSMKDGRKFKIRSHVEAKLLQVNEDLCQNMESLKKVPQDGFIAIFLINKKYSPDN</sequence>
<protein>
    <submittedName>
        <fullName evidence="1">Protein Simiate</fullName>
    </submittedName>
</protein>
<dbReference type="AlphaFoldDB" id="A0A0C2JUU2"/>
<keyword evidence="2" id="KW-1185">Reference proteome</keyword>
<comment type="caution">
    <text evidence="1">The sequence shown here is derived from an EMBL/GenBank/DDBJ whole genome shotgun (WGS) entry which is preliminary data.</text>
</comment>
<name>A0A0C2JUU2_THEKT</name>
<dbReference type="PANTHER" id="PTHR13651">
    <property type="entry name" value="PROTEIN ABITRAM"/>
    <property type="match status" value="1"/>
</dbReference>
<dbReference type="OrthoDB" id="48130at2759"/>
<reference evidence="1 2" key="1">
    <citation type="journal article" date="2014" name="Genome Biol. Evol.">
        <title>The genome of the myxosporean Thelohanellus kitauei shows adaptations to nutrient acquisition within its fish host.</title>
        <authorList>
            <person name="Yang Y."/>
            <person name="Xiong J."/>
            <person name="Zhou Z."/>
            <person name="Huo F."/>
            <person name="Miao W."/>
            <person name="Ran C."/>
            <person name="Liu Y."/>
            <person name="Zhang J."/>
            <person name="Feng J."/>
            <person name="Wang M."/>
            <person name="Wang M."/>
            <person name="Wang L."/>
            <person name="Yao B."/>
        </authorList>
    </citation>
    <scope>NUCLEOTIDE SEQUENCE [LARGE SCALE GENOMIC DNA]</scope>
    <source>
        <strain evidence="1">Wuqing</strain>
    </source>
</reference>
<dbReference type="Proteomes" id="UP000031668">
    <property type="component" value="Unassembled WGS sequence"/>
</dbReference>
<evidence type="ECO:0000313" key="1">
    <source>
        <dbReference type="EMBL" id="KII73168.1"/>
    </source>
</evidence>
<dbReference type="GO" id="GO:0005634">
    <property type="term" value="C:nucleus"/>
    <property type="evidence" value="ECO:0007669"/>
    <property type="project" value="TreeGrafter"/>
</dbReference>